<sequence>MDALIIFIKNPELGKVKTRLAATIGDQNALKVYHFLSNHAKEVAIELNADRFLFYSSFIDNSDIWDKDYFIKKLQDPSPDLGQKMFAAFSQLKDQGYQKVMIMGSDCYDINVDILIEGFAQLDSHEVVLGPAFDGGYYAIGFNFNLLAEKDLLTDVFLNKTWSHDQVANEAKSTIAKHGFSLHQLPTLSDVDVEADIENFRKKIF</sequence>
<dbReference type="Gene3D" id="3.90.550.10">
    <property type="entry name" value="Spore Coat Polysaccharide Biosynthesis Protein SpsA, Chain A"/>
    <property type="match status" value="1"/>
</dbReference>
<comment type="caution">
    <text evidence="1">The sequence shown here is derived from an EMBL/GenBank/DDBJ whole genome shotgun (WGS) entry which is preliminary data.</text>
</comment>
<proteinExistence type="predicted"/>
<name>A0ABV7Z338_9BACT</name>
<organism evidence="1 2">
    <name type="scientific">Lacihabitans lacunae</name>
    <dbReference type="NCBI Taxonomy" id="1028214"/>
    <lineage>
        <taxon>Bacteria</taxon>
        <taxon>Pseudomonadati</taxon>
        <taxon>Bacteroidota</taxon>
        <taxon>Cytophagia</taxon>
        <taxon>Cytophagales</taxon>
        <taxon>Leadbetterellaceae</taxon>
        <taxon>Lacihabitans</taxon>
    </lineage>
</organism>
<dbReference type="RefSeq" id="WP_379839564.1">
    <property type="nucleotide sequence ID" value="NZ_JBHRYQ010000001.1"/>
</dbReference>
<dbReference type="Proteomes" id="UP001595616">
    <property type="component" value="Unassembled WGS sequence"/>
</dbReference>
<dbReference type="SUPFAM" id="SSF53448">
    <property type="entry name" value="Nucleotide-diphospho-sugar transferases"/>
    <property type="match status" value="1"/>
</dbReference>
<dbReference type="EMBL" id="JBHRYQ010000001">
    <property type="protein sequence ID" value="MFC3812676.1"/>
    <property type="molecule type" value="Genomic_DNA"/>
</dbReference>
<dbReference type="InterPro" id="IPR018641">
    <property type="entry name" value="Trfase_1_rSAM/seldom-assoc"/>
</dbReference>
<dbReference type="PANTHER" id="PTHR36529:SF1">
    <property type="entry name" value="GLYCOSYLTRANSFERASE"/>
    <property type="match status" value="1"/>
</dbReference>
<reference evidence="2" key="1">
    <citation type="journal article" date="2019" name="Int. J. Syst. Evol. Microbiol.">
        <title>The Global Catalogue of Microorganisms (GCM) 10K type strain sequencing project: providing services to taxonomists for standard genome sequencing and annotation.</title>
        <authorList>
            <consortium name="The Broad Institute Genomics Platform"/>
            <consortium name="The Broad Institute Genome Sequencing Center for Infectious Disease"/>
            <person name="Wu L."/>
            <person name="Ma J."/>
        </authorList>
    </citation>
    <scope>NUCLEOTIDE SEQUENCE [LARGE SCALE GENOMIC DNA]</scope>
    <source>
        <strain evidence="2">CECT 7956</strain>
    </source>
</reference>
<evidence type="ECO:0000313" key="2">
    <source>
        <dbReference type="Proteomes" id="UP001595616"/>
    </source>
</evidence>
<dbReference type="PANTHER" id="PTHR36529">
    <property type="entry name" value="SLL1095 PROTEIN"/>
    <property type="match status" value="1"/>
</dbReference>
<protein>
    <submittedName>
        <fullName evidence="1">TIGR04282 family arsenosugar biosynthesis glycosyltransferase</fullName>
    </submittedName>
</protein>
<evidence type="ECO:0000313" key="1">
    <source>
        <dbReference type="EMBL" id="MFC3812676.1"/>
    </source>
</evidence>
<dbReference type="NCBIfam" id="TIGR04282">
    <property type="entry name" value="glyco_like_cofC"/>
    <property type="match status" value="1"/>
</dbReference>
<keyword evidence="2" id="KW-1185">Reference proteome</keyword>
<dbReference type="InterPro" id="IPR029044">
    <property type="entry name" value="Nucleotide-diphossugar_trans"/>
</dbReference>
<gene>
    <name evidence="1" type="ORF">ACFOOI_18585</name>
</gene>
<accession>A0ABV7Z338</accession>
<dbReference type="Pfam" id="PF09837">
    <property type="entry name" value="DUF2064"/>
    <property type="match status" value="1"/>
</dbReference>